<evidence type="ECO:0000313" key="2">
    <source>
        <dbReference type="Proteomes" id="UP000005929"/>
    </source>
</evidence>
<protein>
    <submittedName>
        <fullName evidence="1">Uncharacterized protein</fullName>
    </submittedName>
</protein>
<sequence length="51" mass="5660">MKYMQNQQKQLATQISEVDLCPEGLSPVSIELLSSKLVLAGWHNTKDSDKG</sequence>
<comment type="caution">
    <text evidence="1">The sequence shown here is derived from an EMBL/GenBank/DDBJ whole genome shotgun (WGS) entry which is preliminary data.</text>
</comment>
<gene>
    <name evidence="1" type="ORF">HMPREF1315_0727</name>
</gene>
<dbReference type="RefSeq" id="WP_007057064.1">
    <property type="nucleotide sequence ID" value="NZ_AJTJ01000115.1"/>
</dbReference>
<organism evidence="1 2">
    <name type="scientific">Bifidobacterium longum subsp. longum 2-2B</name>
    <dbReference type="NCBI Taxonomy" id="1161745"/>
    <lineage>
        <taxon>Bacteria</taxon>
        <taxon>Bacillati</taxon>
        <taxon>Actinomycetota</taxon>
        <taxon>Actinomycetes</taxon>
        <taxon>Bifidobacteriales</taxon>
        <taxon>Bifidobacteriaceae</taxon>
        <taxon>Bifidobacterium</taxon>
    </lineage>
</organism>
<dbReference type="AlphaFoldDB" id="A0AAV3FIE3"/>
<dbReference type="EMBL" id="AJTJ01000115">
    <property type="protein sequence ID" value="EIJ22962.1"/>
    <property type="molecule type" value="Genomic_DNA"/>
</dbReference>
<proteinExistence type="predicted"/>
<dbReference type="Proteomes" id="UP000005929">
    <property type="component" value="Unassembled WGS sequence"/>
</dbReference>
<evidence type="ECO:0000313" key="1">
    <source>
        <dbReference type="EMBL" id="EIJ22962.1"/>
    </source>
</evidence>
<name>A0AAV3FIE3_BIFLL</name>
<accession>A0AAV3FIE3</accession>
<reference evidence="1 2" key="1">
    <citation type="journal article" date="2013" name="Genome Announc.">
        <title>Draft Genome Sequences of Two Pairs of Human Intestinal Bifidobacterium longum subsp. longum Strains, 44B and 1-6B and 35B and 2-2B, Consecutively Isolated from Two Children after a 5-Year Time Period.</title>
        <authorList>
            <person name="Shkoporov A.N."/>
            <person name="Efimov B.A."/>
            <person name="Khokhlova E.V."/>
            <person name="Chaplin A.V."/>
            <person name="Kafarskaya L.I."/>
            <person name="Durkin A.S."/>
            <person name="McCorrison J."/>
            <person name="Torralba M."/>
            <person name="Gillis M."/>
            <person name="Sutton G."/>
            <person name="Weibel D.B."/>
            <person name="Nelson K.E."/>
            <person name="Smeianov V.V."/>
        </authorList>
    </citation>
    <scope>NUCLEOTIDE SEQUENCE [LARGE SCALE GENOMIC DNA]</scope>
    <source>
        <strain evidence="1 2">2-2B</strain>
    </source>
</reference>